<name>A0A9X4IQQ6_9FLAO</name>
<comment type="caution">
    <text evidence="4">The sequence shown here is derived from an EMBL/GenBank/DDBJ whole genome shotgun (WGS) entry which is preliminary data.</text>
</comment>
<accession>A0A9X4IQQ6</accession>
<keyword evidence="1" id="KW-0808">Transferase</keyword>
<evidence type="ECO:0000259" key="3">
    <source>
        <dbReference type="Pfam" id="PF13439"/>
    </source>
</evidence>
<keyword evidence="5" id="KW-1185">Reference proteome</keyword>
<proteinExistence type="predicted"/>
<dbReference type="GO" id="GO:0009103">
    <property type="term" value="P:lipopolysaccharide biosynthetic process"/>
    <property type="evidence" value="ECO:0007669"/>
    <property type="project" value="TreeGrafter"/>
</dbReference>
<reference evidence="4" key="1">
    <citation type="submission" date="2021-09" db="EMBL/GenBank/DDBJ databases">
        <authorList>
            <person name="Smyrli M."/>
        </authorList>
    </citation>
    <scope>NUCLEOTIDE SEQUENCE</scope>
    <source>
        <strain evidence="4">LAR25</strain>
    </source>
</reference>
<dbReference type="PANTHER" id="PTHR46401:SF2">
    <property type="entry name" value="GLYCOSYLTRANSFERASE WBBK-RELATED"/>
    <property type="match status" value="1"/>
</dbReference>
<dbReference type="Proteomes" id="UP001149303">
    <property type="component" value="Unassembled WGS sequence"/>
</dbReference>
<evidence type="ECO:0000313" key="4">
    <source>
        <dbReference type="EMBL" id="MDE1208105.1"/>
    </source>
</evidence>
<feature type="domain" description="Glycosyl transferase family 1" evidence="2">
    <location>
        <begin position="171"/>
        <end position="329"/>
    </location>
</feature>
<dbReference type="AlphaFoldDB" id="A0A9X4IQQ6"/>
<evidence type="ECO:0000259" key="2">
    <source>
        <dbReference type="Pfam" id="PF00534"/>
    </source>
</evidence>
<dbReference type="Pfam" id="PF13439">
    <property type="entry name" value="Glyco_transf_4"/>
    <property type="match status" value="1"/>
</dbReference>
<gene>
    <name evidence="4" type="ORF">LCI24_14995</name>
</gene>
<feature type="domain" description="Glycosyltransferase subfamily 4-like N-terminal" evidence="3">
    <location>
        <begin position="47"/>
        <end position="165"/>
    </location>
</feature>
<dbReference type="Pfam" id="PF00534">
    <property type="entry name" value="Glycos_transf_1"/>
    <property type="match status" value="1"/>
</dbReference>
<dbReference type="SUPFAM" id="SSF53756">
    <property type="entry name" value="UDP-Glycosyltransferase/glycogen phosphorylase"/>
    <property type="match status" value="1"/>
</dbReference>
<sequence>MKQLDQLELPQAIYTAVRREDLIGKNHIDFKQTSSSIIYRNILKKTDKLRYFHKINKVTEDVEAYVDLTKITLIHAHTWYSDGGVAYELYKKHNIPYIITVRNTDLNLFYKYGYHLRKRAKNIIENASKVFFISPSYHKRFFNLKPFVNKKVLIEKSEVIPNGIDDFWIKNYKAPKQNPQKLPVVLYIGKFAKGKNVLKLINAITILNAIGVPCQLNLVGGGGSEEKKILEKVKRSESINFQGKITDKKLLQQQFTKADIFAMPSKGETFGLVYIEAISQGLPIIYTQKEGIDGYYENIGVAVEPNNEESIINAVKQILENYNPLQNLEAEITANHDWSNIAKKHKEIYANITKNNKK</sequence>
<organism evidence="4 5">
    <name type="scientific">Tenacibaculum larymnensis</name>
    <dbReference type="NCBI Taxonomy" id="2878201"/>
    <lineage>
        <taxon>Bacteria</taxon>
        <taxon>Pseudomonadati</taxon>
        <taxon>Bacteroidota</taxon>
        <taxon>Flavobacteriia</taxon>
        <taxon>Flavobacteriales</taxon>
        <taxon>Flavobacteriaceae</taxon>
        <taxon>Tenacibaculum</taxon>
    </lineage>
</organism>
<evidence type="ECO:0000313" key="5">
    <source>
        <dbReference type="Proteomes" id="UP001149303"/>
    </source>
</evidence>
<dbReference type="InterPro" id="IPR001296">
    <property type="entry name" value="Glyco_trans_1"/>
</dbReference>
<dbReference type="InterPro" id="IPR028098">
    <property type="entry name" value="Glyco_trans_4-like_N"/>
</dbReference>
<dbReference type="EMBL" id="JAIWJY010000012">
    <property type="protein sequence ID" value="MDE1208105.1"/>
    <property type="molecule type" value="Genomic_DNA"/>
</dbReference>
<dbReference type="GO" id="GO:0016757">
    <property type="term" value="F:glycosyltransferase activity"/>
    <property type="evidence" value="ECO:0007669"/>
    <property type="project" value="InterPro"/>
</dbReference>
<evidence type="ECO:0000256" key="1">
    <source>
        <dbReference type="ARBA" id="ARBA00022679"/>
    </source>
</evidence>
<dbReference type="CDD" id="cd03801">
    <property type="entry name" value="GT4_PimA-like"/>
    <property type="match status" value="1"/>
</dbReference>
<protein>
    <submittedName>
        <fullName evidence="4">Glycosyltransferase family 4 protein</fullName>
    </submittedName>
</protein>
<dbReference type="RefSeq" id="WP_274641104.1">
    <property type="nucleotide sequence ID" value="NZ_JAIWJY010000012.1"/>
</dbReference>
<dbReference type="Gene3D" id="3.40.50.2000">
    <property type="entry name" value="Glycogen Phosphorylase B"/>
    <property type="match status" value="2"/>
</dbReference>
<dbReference type="PANTHER" id="PTHR46401">
    <property type="entry name" value="GLYCOSYLTRANSFERASE WBBK-RELATED"/>
    <property type="match status" value="1"/>
</dbReference>